<keyword evidence="3" id="KW-0150">Chloroplast</keyword>
<keyword evidence="1" id="KW-0175">Coiled coil</keyword>
<gene>
    <name evidence="3" type="primary">orf279</name>
</gene>
<geneLocation type="chloroplast" evidence="3"/>
<reference evidence="3" key="2">
    <citation type="submission" date="2016-08" db="EMBL/GenBank/DDBJ databases">
        <authorList>
            <person name="Seilhamer J.J."/>
        </authorList>
    </citation>
    <scope>NUCLEOTIDE SEQUENCE</scope>
</reference>
<dbReference type="Gene3D" id="3.30.420.10">
    <property type="entry name" value="Ribonuclease H-like superfamily/Ribonuclease H"/>
    <property type="match status" value="1"/>
</dbReference>
<keyword evidence="3" id="KW-0934">Plastid</keyword>
<dbReference type="PROSITE" id="PS50994">
    <property type="entry name" value="INTEGRASE"/>
    <property type="match status" value="1"/>
</dbReference>
<proteinExistence type="predicted"/>
<organism evidence="3">
    <name type="scientific">Derbesia sp. WEST4838</name>
    <dbReference type="NCBI Taxonomy" id="1847751"/>
    <lineage>
        <taxon>Eukaryota</taxon>
        <taxon>Viridiplantae</taxon>
        <taxon>Chlorophyta</taxon>
        <taxon>core chlorophytes</taxon>
        <taxon>Ulvophyceae</taxon>
        <taxon>TCBD clade</taxon>
        <taxon>Bryopsidales</taxon>
        <taxon>Bryopsidineae</taxon>
        <taxon>Derbesiaceae</taxon>
        <taxon>Derbesia</taxon>
    </lineage>
</organism>
<name>A0A1C9JBK5_9CHLO</name>
<dbReference type="InterPro" id="IPR036397">
    <property type="entry name" value="RNaseH_sf"/>
</dbReference>
<dbReference type="EMBL" id="KX808497">
    <property type="protein sequence ID" value="AOP19226.1"/>
    <property type="molecule type" value="Genomic_DNA"/>
</dbReference>
<dbReference type="AlphaFoldDB" id="A0A1C9JBK5"/>
<evidence type="ECO:0000256" key="1">
    <source>
        <dbReference type="SAM" id="Coils"/>
    </source>
</evidence>
<reference evidence="3" key="1">
    <citation type="journal article" date="2016" name="Genome Biol. Evol.">
        <title>Evolutionary Dynamics of Chloroplast Genomes in Low Light: A Case Study of the Endolithic Green Alga Ostreobium quekettii.</title>
        <authorList>
            <person name="R Marcelino V."/>
            <person name="Cremen M.C."/>
            <person name="Jackson C.J."/>
            <person name="Larkum A.A."/>
            <person name="Verbruggen H."/>
        </authorList>
    </citation>
    <scope>NUCLEOTIDE SEQUENCE</scope>
</reference>
<dbReference type="InterPro" id="IPR012337">
    <property type="entry name" value="RNaseH-like_sf"/>
</dbReference>
<sequence>MWAIDFTFLKTKIEGKSNNKVKLCVVYDLGNGEYIGAKAFDVNTKNFKANKGISSRYLVKFVSNLIEFLYIPNKKENGNLIIHTDQGPEFRSKEWNKMQDKFKDYNVKLSMNTYPQNPQENACAERSIRSFKYQFLKLKPLLPEKAKTILELNRIIAKRQSKINNNKKTERDEHITPAQFRVNSSYYPDLPADMMCFSPNLEENDARYRPIKEFKQNIAKLQHNYKNLDIDQQNLFVMAMLAQLNKQSEEQFQRLKNELFIVQDAQIEQSLSDVPLKDY</sequence>
<dbReference type="GO" id="GO:0003676">
    <property type="term" value="F:nucleic acid binding"/>
    <property type="evidence" value="ECO:0007669"/>
    <property type="project" value="InterPro"/>
</dbReference>
<evidence type="ECO:0000313" key="3">
    <source>
        <dbReference type="EMBL" id="AOP19226.1"/>
    </source>
</evidence>
<dbReference type="RefSeq" id="YP_009306322.1">
    <property type="nucleotide sequence ID" value="NC_031367.1"/>
</dbReference>
<protein>
    <recommendedName>
        <fullName evidence="2">Integrase catalytic domain-containing protein</fullName>
    </recommendedName>
</protein>
<dbReference type="GeneID" id="29288714"/>
<accession>A0A1C9JBK5</accession>
<feature type="domain" description="Integrase catalytic" evidence="2">
    <location>
        <begin position="1"/>
        <end position="185"/>
    </location>
</feature>
<dbReference type="GO" id="GO:0015074">
    <property type="term" value="P:DNA integration"/>
    <property type="evidence" value="ECO:0007669"/>
    <property type="project" value="InterPro"/>
</dbReference>
<dbReference type="SUPFAM" id="SSF53098">
    <property type="entry name" value="Ribonuclease H-like"/>
    <property type="match status" value="1"/>
</dbReference>
<evidence type="ECO:0000259" key="2">
    <source>
        <dbReference type="PROSITE" id="PS50994"/>
    </source>
</evidence>
<dbReference type="InterPro" id="IPR001584">
    <property type="entry name" value="Integrase_cat-core"/>
</dbReference>
<feature type="coiled-coil region" evidence="1">
    <location>
        <begin position="211"/>
        <end position="265"/>
    </location>
</feature>